<gene>
    <name evidence="2" type="ORF">EP073_10895</name>
</gene>
<evidence type="ECO:0008006" key="4">
    <source>
        <dbReference type="Google" id="ProtNLM"/>
    </source>
</evidence>
<dbReference type="OrthoDB" id="9850643at2"/>
<accession>A0A410K0F2</accession>
<dbReference type="RefSeq" id="WP_128467175.1">
    <property type="nucleotide sequence ID" value="NZ_CP035108.1"/>
</dbReference>
<feature type="chain" id="PRO_5019444420" description="EF-hand domain-containing protein" evidence="1">
    <location>
        <begin position="19"/>
        <end position="282"/>
    </location>
</feature>
<evidence type="ECO:0000313" key="2">
    <source>
        <dbReference type="EMBL" id="QAR33890.1"/>
    </source>
</evidence>
<dbReference type="KEGG" id="gtl:EP073_10895"/>
<dbReference type="EMBL" id="CP035108">
    <property type="protein sequence ID" value="QAR33890.1"/>
    <property type="molecule type" value="Genomic_DNA"/>
</dbReference>
<proteinExistence type="predicted"/>
<reference evidence="2 3" key="1">
    <citation type="submission" date="2019-01" db="EMBL/GenBank/DDBJ databases">
        <title>Geovibrio thiophilus DSM 11263, complete genome.</title>
        <authorList>
            <person name="Spring S."/>
            <person name="Bunk B."/>
            <person name="Sproer C."/>
        </authorList>
    </citation>
    <scope>NUCLEOTIDE SEQUENCE [LARGE SCALE GENOMIC DNA]</scope>
    <source>
        <strain evidence="2 3">DSM 11263</strain>
    </source>
</reference>
<name>A0A410K0F2_9BACT</name>
<evidence type="ECO:0000256" key="1">
    <source>
        <dbReference type="SAM" id="SignalP"/>
    </source>
</evidence>
<keyword evidence="1" id="KW-0732">Signal</keyword>
<dbReference type="PROSITE" id="PS51257">
    <property type="entry name" value="PROKAR_LIPOPROTEIN"/>
    <property type="match status" value="1"/>
</dbReference>
<dbReference type="Proteomes" id="UP000287502">
    <property type="component" value="Chromosome"/>
</dbReference>
<evidence type="ECO:0000313" key="3">
    <source>
        <dbReference type="Proteomes" id="UP000287502"/>
    </source>
</evidence>
<organism evidence="2 3">
    <name type="scientific">Geovibrio thiophilus</name>
    <dbReference type="NCBI Taxonomy" id="139438"/>
    <lineage>
        <taxon>Bacteria</taxon>
        <taxon>Pseudomonadati</taxon>
        <taxon>Deferribacterota</taxon>
        <taxon>Deferribacteres</taxon>
        <taxon>Deferribacterales</taxon>
        <taxon>Geovibrionaceae</taxon>
        <taxon>Geovibrio</taxon>
    </lineage>
</organism>
<sequence length="282" mass="30095">MKKLAVFLSILLLTLTLAGCGGTNLFEDAADDSSSEAKEFDAIKALDDGDYDYVISYYTSKSNLDSKQQIYLASAYLGKVNVDFINLIEVADSDLDTFDIIASIFGGGEILADTPTPPTSNRAASALSISQYFDAIELAFNTLDENSTDKDVKTMKGVLGALDTVLIIAKTVMDVSGENSLVLTQEGITDALNGAVVDEDDVVNNASDENDLAEANLRINRNLTAISGAVDVFSSIKGGDTSDIKEDFEEFLNDLDYDGNDIYDAGDIADYINHVIVGGLVG</sequence>
<keyword evidence="3" id="KW-1185">Reference proteome</keyword>
<feature type="signal peptide" evidence="1">
    <location>
        <begin position="1"/>
        <end position="18"/>
    </location>
</feature>
<dbReference type="AlphaFoldDB" id="A0A410K0F2"/>
<protein>
    <recommendedName>
        <fullName evidence="4">EF-hand domain-containing protein</fullName>
    </recommendedName>
</protein>